<feature type="domain" description="Disease resistance N-terminal" evidence="8">
    <location>
        <begin position="8"/>
        <end position="98"/>
    </location>
</feature>
<accession>A0ABC9AGX0</accession>
<dbReference type="PANTHER" id="PTHR23155:SF947">
    <property type="entry name" value="DISEASE RESISTANCE PROTEIN RPP13"/>
    <property type="match status" value="1"/>
</dbReference>
<dbReference type="AlphaFoldDB" id="A0ABC9AGX0"/>
<dbReference type="Pfam" id="PF23598">
    <property type="entry name" value="LRR_14"/>
    <property type="match status" value="1"/>
</dbReference>
<comment type="similarity">
    <text evidence="1">Belongs to the disease resistance NB-LRR family.</text>
</comment>
<keyword evidence="6" id="KW-0175">Coiled coil</keyword>
<protein>
    <submittedName>
        <fullName evidence="11">Uncharacterized protein</fullName>
    </submittedName>
</protein>
<dbReference type="Gene3D" id="3.80.10.10">
    <property type="entry name" value="Ribonuclease Inhibitor"/>
    <property type="match status" value="1"/>
</dbReference>
<dbReference type="GO" id="GO:0042742">
    <property type="term" value="P:defense response to bacterium"/>
    <property type="evidence" value="ECO:0007669"/>
    <property type="project" value="UniProtKB-ARBA"/>
</dbReference>
<dbReference type="InterPro" id="IPR027417">
    <property type="entry name" value="P-loop_NTPase"/>
</dbReference>
<dbReference type="InterPro" id="IPR058922">
    <property type="entry name" value="WHD_DRP"/>
</dbReference>
<dbReference type="Gene3D" id="1.10.10.10">
    <property type="entry name" value="Winged helix-like DNA-binding domain superfamily/Winged helix DNA-binding domain"/>
    <property type="match status" value="1"/>
</dbReference>
<evidence type="ECO:0000256" key="6">
    <source>
        <dbReference type="ARBA" id="ARBA00023054"/>
    </source>
</evidence>
<feature type="domain" description="NB-ARC" evidence="7">
    <location>
        <begin position="198"/>
        <end position="332"/>
    </location>
</feature>
<sequence>MELATGTVLKSVVGNLGSFVAQEYALIKGIRGEVQFLSDELSSLKAYIGSLIVDSDSDDEGHVNTEEQLSDVERQAREVAFDIQDCIDEFDHHLIKGPNGDGFFSAARRFLLDAGACFSRHDMADKIAELKARLQHIAERRVQYGIVARRRCWKRHQESQRRHLRRDPGNPVRVSFKKPFVRRSDFVAGYCSFMYSTGNECGVVCFTGPGGMGKTIRAMQLFQDLGEMFHLRAWVTIPHQFNVGAVVRSIVRQIMSQADTAIANVNVETMAQGQLDGLLGELLKDKRYLICIDDLPSISTWEAINQRLPDSNLGRRIIMTTRFPPVAAKCQEVGLNAVTMLAYPISAESAEQIFEGCLAEIVGDREHSETLLEVNKDSILETCSRQPLLVVMLAGFVASNSWMSPDRMTRLLLPPSRDGAVLDIFFHDLPSDVKVCLLYLSLFPKACMISRRRLTRHWITQGLVGEVEMWSAEDVADAYFEELVRRNMIRPVERSSTGKVKTCQVHTTVLEYIVTKSTKENFTTVIGGYWSFPIMSISMKARRLSLQGSDQQVYKRRTNHNLLDLSHVRVVTASGPLEQLPFLPFELKIVQVLDLEGCIGLSRQDVKAICKMLLLKYLSLRKTDVDKLPSDIGKLKYLETLDIRESNVSELPKSVVRLGRIKSILGGSKRARKTLKLPEDMMKKPMRSLNVLSGIEIDGETTSVPPLDNFVGITKLAIYKLRIKKSDKSFSELLRSIGSLFSSSLQSLVIVDEFSDFLKSLEGLSFLPRSLSSLKLYGELHTLPQFTGFLPFLKKLSLPMTVIGTDSTPEILGELPSLVSLTFSFAAPHMYWDTEDIIEINESQGEITFPGNRFRSLKLLRFSAPSLPALRFAEGAAPEVERLELRYEKLEGLCGVQNLCKIQEVHFFVKSQARESTCHILDTVKTELAGSPAKVLIN</sequence>
<dbReference type="InterPro" id="IPR041118">
    <property type="entry name" value="Rx_N"/>
</dbReference>
<dbReference type="GO" id="GO:0000166">
    <property type="term" value="F:nucleotide binding"/>
    <property type="evidence" value="ECO:0007669"/>
    <property type="project" value="UniProtKB-KW"/>
</dbReference>
<evidence type="ECO:0000256" key="1">
    <source>
        <dbReference type="ARBA" id="ARBA00008894"/>
    </source>
</evidence>
<dbReference type="Gene3D" id="1.20.5.4130">
    <property type="match status" value="1"/>
</dbReference>
<dbReference type="GO" id="GO:0002758">
    <property type="term" value="P:innate immune response-activating signaling pathway"/>
    <property type="evidence" value="ECO:0007669"/>
    <property type="project" value="UniProtKB-ARBA"/>
</dbReference>
<name>A0ABC9AGX0_9POAL</name>
<reference evidence="11" key="1">
    <citation type="submission" date="2024-10" db="EMBL/GenBank/DDBJ databases">
        <authorList>
            <person name="Ryan C."/>
        </authorList>
    </citation>
    <scope>NUCLEOTIDE SEQUENCE [LARGE SCALE GENOMIC DNA]</scope>
</reference>
<dbReference type="Pfam" id="PF23559">
    <property type="entry name" value="WHD_DRP"/>
    <property type="match status" value="1"/>
</dbReference>
<evidence type="ECO:0000313" key="11">
    <source>
        <dbReference type="EMBL" id="CAL4979378.1"/>
    </source>
</evidence>
<evidence type="ECO:0000256" key="3">
    <source>
        <dbReference type="ARBA" id="ARBA00022737"/>
    </source>
</evidence>
<proteinExistence type="inferred from homology"/>
<gene>
    <name evidence="11" type="ORF">URODEC1_LOCUS55220</name>
</gene>
<dbReference type="GO" id="GO:0009626">
    <property type="term" value="P:plant-type hypersensitive response"/>
    <property type="evidence" value="ECO:0007669"/>
    <property type="project" value="UniProtKB-ARBA"/>
</dbReference>
<evidence type="ECO:0000313" key="12">
    <source>
        <dbReference type="Proteomes" id="UP001497457"/>
    </source>
</evidence>
<organism evidence="11 12">
    <name type="scientific">Urochloa decumbens</name>
    <dbReference type="NCBI Taxonomy" id="240449"/>
    <lineage>
        <taxon>Eukaryota</taxon>
        <taxon>Viridiplantae</taxon>
        <taxon>Streptophyta</taxon>
        <taxon>Embryophyta</taxon>
        <taxon>Tracheophyta</taxon>
        <taxon>Spermatophyta</taxon>
        <taxon>Magnoliopsida</taxon>
        <taxon>Liliopsida</taxon>
        <taxon>Poales</taxon>
        <taxon>Poaceae</taxon>
        <taxon>PACMAD clade</taxon>
        <taxon>Panicoideae</taxon>
        <taxon>Panicodae</taxon>
        <taxon>Paniceae</taxon>
        <taxon>Melinidinae</taxon>
        <taxon>Urochloa</taxon>
    </lineage>
</organism>
<dbReference type="InterPro" id="IPR036388">
    <property type="entry name" value="WH-like_DNA-bd_sf"/>
</dbReference>
<dbReference type="PRINTS" id="PR00364">
    <property type="entry name" value="DISEASERSIST"/>
</dbReference>
<dbReference type="InterPro" id="IPR044974">
    <property type="entry name" value="Disease_R_plants"/>
</dbReference>
<dbReference type="Pfam" id="PF00931">
    <property type="entry name" value="NB-ARC"/>
    <property type="match status" value="1"/>
</dbReference>
<evidence type="ECO:0000259" key="8">
    <source>
        <dbReference type="Pfam" id="PF18052"/>
    </source>
</evidence>
<keyword evidence="4" id="KW-0547">Nucleotide-binding</keyword>
<evidence type="ECO:0000256" key="4">
    <source>
        <dbReference type="ARBA" id="ARBA00022741"/>
    </source>
</evidence>
<dbReference type="Gene3D" id="3.40.50.300">
    <property type="entry name" value="P-loop containing nucleotide triphosphate hydrolases"/>
    <property type="match status" value="1"/>
</dbReference>
<keyword evidence="3" id="KW-0677">Repeat</keyword>
<evidence type="ECO:0000259" key="7">
    <source>
        <dbReference type="Pfam" id="PF00931"/>
    </source>
</evidence>
<dbReference type="SUPFAM" id="SSF52058">
    <property type="entry name" value="L domain-like"/>
    <property type="match status" value="1"/>
</dbReference>
<dbReference type="InterPro" id="IPR038005">
    <property type="entry name" value="RX-like_CC"/>
</dbReference>
<dbReference type="PANTHER" id="PTHR23155">
    <property type="entry name" value="DISEASE RESISTANCE PROTEIN RP"/>
    <property type="match status" value="1"/>
</dbReference>
<evidence type="ECO:0000256" key="5">
    <source>
        <dbReference type="ARBA" id="ARBA00022821"/>
    </source>
</evidence>
<dbReference type="CDD" id="cd14798">
    <property type="entry name" value="RX-CC_like"/>
    <property type="match status" value="1"/>
</dbReference>
<dbReference type="FunFam" id="1.10.10.10:FF:000322">
    <property type="entry name" value="Probable disease resistance protein At1g63360"/>
    <property type="match status" value="1"/>
</dbReference>
<keyword evidence="2" id="KW-0433">Leucine-rich repeat</keyword>
<evidence type="ECO:0000256" key="2">
    <source>
        <dbReference type="ARBA" id="ARBA00022614"/>
    </source>
</evidence>
<dbReference type="SUPFAM" id="SSF52540">
    <property type="entry name" value="P-loop containing nucleoside triphosphate hydrolases"/>
    <property type="match status" value="1"/>
</dbReference>
<feature type="domain" description="Disease resistance protein winged helix" evidence="9">
    <location>
        <begin position="442"/>
        <end position="510"/>
    </location>
</feature>
<keyword evidence="12" id="KW-1185">Reference proteome</keyword>
<feature type="domain" description="Disease resistance R13L4/SHOC-2-like LRR" evidence="10">
    <location>
        <begin position="567"/>
        <end position="914"/>
    </location>
</feature>
<dbReference type="Proteomes" id="UP001497457">
    <property type="component" value="Chromosome 21rd"/>
</dbReference>
<dbReference type="Pfam" id="PF18052">
    <property type="entry name" value="Rx_N"/>
    <property type="match status" value="1"/>
</dbReference>
<dbReference type="InterPro" id="IPR032675">
    <property type="entry name" value="LRR_dom_sf"/>
</dbReference>
<evidence type="ECO:0000259" key="9">
    <source>
        <dbReference type="Pfam" id="PF23559"/>
    </source>
</evidence>
<dbReference type="InterPro" id="IPR055414">
    <property type="entry name" value="LRR_R13L4/SHOC2-like"/>
</dbReference>
<dbReference type="EMBL" id="OZ075131">
    <property type="protein sequence ID" value="CAL4979378.1"/>
    <property type="molecule type" value="Genomic_DNA"/>
</dbReference>
<keyword evidence="5" id="KW-0611">Plant defense</keyword>
<dbReference type="InterPro" id="IPR002182">
    <property type="entry name" value="NB-ARC"/>
</dbReference>
<evidence type="ECO:0000259" key="10">
    <source>
        <dbReference type="Pfam" id="PF23598"/>
    </source>
</evidence>